<evidence type="ECO:0000256" key="3">
    <source>
        <dbReference type="ARBA" id="ARBA00022676"/>
    </source>
</evidence>
<feature type="transmembrane region" description="Helical" evidence="8">
    <location>
        <begin position="153"/>
        <end position="172"/>
    </location>
</feature>
<dbReference type="EMBL" id="LCBF01000006">
    <property type="protein sequence ID" value="KKS07470.1"/>
    <property type="molecule type" value="Genomic_DNA"/>
</dbReference>
<gene>
    <name evidence="9" type="ORF">UU59_C0006G0002</name>
</gene>
<accession>A0A0G0W3F0</accession>
<evidence type="ECO:0000256" key="7">
    <source>
        <dbReference type="ARBA" id="ARBA00023136"/>
    </source>
</evidence>
<proteinExistence type="predicted"/>
<reference evidence="9 10" key="1">
    <citation type="journal article" date="2015" name="Nature">
        <title>rRNA introns, odd ribosomes, and small enigmatic genomes across a large radiation of phyla.</title>
        <authorList>
            <person name="Brown C.T."/>
            <person name="Hug L.A."/>
            <person name="Thomas B.C."/>
            <person name="Sharon I."/>
            <person name="Castelle C.J."/>
            <person name="Singh A."/>
            <person name="Wilkins M.J."/>
            <person name="Williams K.H."/>
            <person name="Banfield J.F."/>
        </authorList>
    </citation>
    <scope>NUCLEOTIDE SEQUENCE [LARGE SCALE GENOMIC DNA]</scope>
</reference>
<evidence type="ECO:0000313" key="9">
    <source>
        <dbReference type="EMBL" id="KKS07470.1"/>
    </source>
</evidence>
<keyword evidence="6 8" id="KW-1133">Transmembrane helix</keyword>
<evidence type="ECO:0000256" key="8">
    <source>
        <dbReference type="SAM" id="Phobius"/>
    </source>
</evidence>
<feature type="transmembrane region" description="Helical" evidence="8">
    <location>
        <begin position="329"/>
        <end position="345"/>
    </location>
</feature>
<evidence type="ECO:0000256" key="5">
    <source>
        <dbReference type="ARBA" id="ARBA00022692"/>
    </source>
</evidence>
<feature type="transmembrane region" description="Helical" evidence="8">
    <location>
        <begin position="16"/>
        <end position="34"/>
    </location>
</feature>
<feature type="transmembrane region" description="Helical" evidence="8">
    <location>
        <begin position="115"/>
        <end position="141"/>
    </location>
</feature>
<dbReference type="GO" id="GO:0009103">
    <property type="term" value="P:lipopolysaccharide biosynthetic process"/>
    <property type="evidence" value="ECO:0007669"/>
    <property type="project" value="UniProtKB-ARBA"/>
</dbReference>
<feature type="transmembrane region" description="Helical" evidence="8">
    <location>
        <begin position="285"/>
        <end position="308"/>
    </location>
</feature>
<name>A0A0G0W3F0_UNCKA</name>
<evidence type="ECO:0000256" key="1">
    <source>
        <dbReference type="ARBA" id="ARBA00004651"/>
    </source>
</evidence>
<organism evidence="9 10">
    <name type="scientific">candidate division WWE3 bacterium GW2011_GWE1_41_27</name>
    <dbReference type="NCBI Taxonomy" id="1619131"/>
    <lineage>
        <taxon>Bacteria</taxon>
        <taxon>Katanobacteria</taxon>
    </lineage>
</organism>
<feature type="transmembrane region" description="Helical" evidence="8">
    <location>
        <begin position="388"/>
        <end position="409"/>
    </location>
</feature>
<dbReference type="AlphaFoldDB" id="A0A0G0W3F0"/>
<comment type="caution">
    <text evidence="9">The sequence shown here is derived from an EMBL/GenBank/DDBJ whole genome shotgun (WGS) entry which is preliminary data.</text>
</comment>
<keyword evidence="5 8" id="KW-0812">Transmembrane</keyword>
<dbReference type="PANTHER" id="PTHR33908">
    <property type="entry name" value="MANNOSYLTRANSFERASE YKCB-RELATED"/>
    <property type="match status" value="1"/>
</dbReference>
<evidence type="ECO:0000256" key="6">
    <source>
        <dbReference type="ARBA" id="ARBA00022989"/>
    </source>
</evidence>
<sequence length="524" mass="60295">MKVLERLAALFKNRSVALVFFIIVFGLTRFIMLGPDEINPDGVNWHYRSQQFIVGLKSGDFERTYQHYHPGVTLMWLTGVPIEIYKQITGVTTYDQYNFIAFNTVAKYSVVLAQLVLTFILLYYLSKVVGFKIAYFSVFLFSLEPFFMGNSRLYHMDVLLALFVLIGLLISWLNLKSFSYKQSILAGVFLSLSFLTKSIGIGALFFVLLFSTAYFANKKDLKGLLNYFFTILGSFIVTTFVLFPALWVRPVYYLSEIFAESERVGIRKGHEQIVFGETTQDAGLLFYPLVLLIKSTPFLIAGLILCLMRCVNSFSNVLKNIKAKYHNPYIYLALFYLGYFFIMFYPSKKLDRYMLPLYPFLTLLASYGIIRFYSFLKTPKSKKVFMSVALFMFTLFYIVPAITDFPYYFTYTSPLFGTANSANTIIAQKPFGIAVPALKDYIINRYGNEPELGFIDTKPMKAIYSNSKVADIRVNGVSDYELLVLGINEEIPEKVLESGTRFRKDSSLYVNGLEYWRIYVKEDK</sequence>
<protein>
    <recommendedName>
        <fullName evidence="11">Glycosyltransferase RgtA/B/C/D-like domain-containing protein</fullName>
    </recommendedName>
</protein>
<feature type="transmembrane region" description="Helical" evidence="8">
    <location>
        <begin position="357"/>
        <end position="376"/>
    </location>
</feature>
<evidence type="ECO:0008006" key="11">
    <source>
        <dbReference type="Google" id="ProtNLM"/>
    </source>
</evidence>
<dbReference type="InterPro" id="IPR050297">
    <property type="entry name" value="LipidA_mod_glycosyltrf_83"/>
</dbReference>
<evidence type="ECO:0000256" key="2">
    <source>
        <dbReference type="ARBA" id="ARBA00022475"/>
    </source>
</evidence>
<keyword evidence="3" id="KW-0328">Glycosyltransferase</keyword>
<evidence type="ECO:0000313" key="10">
    <source>
        <dbReference type="Proteomes" id="UP000034544"/>
    </source>
</evidence>
<dbReference type="GO" id="GO:0005886">
    <property type="term" value="C:plasma membrane"/>
    <property type="evidence" value="ECO:0007669"/>
    <property type="project" value="UniProtKB-SubCell"/>
</dbReference>
<dbReference type="GO" id="GO:0016763">
    <property type="term" value="F:pentosyltransferase activity"/>
    <property type="evidence" value="ECO:0007669"/>
    <property type="project" value="TreeGrafter"/>
</dbReference>
<dbReference type="Proteomes" id="UP000034544">
    <property type="component" value="Unassembled WGS sequence"/>
</dbReference>
<keyword evidence="7 8" id="KW-0472">Membrane</keyword>
<feature type="transmembrane region" description="Helical" evidence="8">
    <location>
        <begin position="227"/>
        <end position="248"/>
    </location>
</feature>
<feature type="transmembrane region" description="Helical" evidence="8">
    <location>
        <begin position="184"/>
        <end position="215"/>
    </location>
</feature>
<evidence type="ECO:0000256" key="4">
    <source>
        <dbReference type="ARBA" id="ARBA00022679"/>
    </source>
</evidence>
<dbReference type="PANTHER" id="PTHR33908:SF11">
    <property type="entry name" value="MEMBRANE PROTEIN"/>
    <property type="match status" value="1"/>
</dbReference>
<keyword evidence="2" id="KW-1003">Cell membrane</keyword>
<keyword evidence="4" id="KW-0808">Transferase</keyword>
<comment type="subcellular location">
    <subcellularLocation>
        <location evidence="1">Cell membrane</location>
        <topology evidence="1">Multi-pass membrane protein</topology>
    </subcellularLocation>
</comment>